<dbReference type="InterPro" id="IPR052216">
    <property type="entry name" value="CRISPR_Csm3_endoribonuclease"/>
</dbReference>
<dbReference type="InterPro" id="IPR013411">
    <property type="entry name" value="CRISPR-assoc_RAMP_Csx7"/>
</dbReference>
<evidence type="ECO:0000259" key="2">
    <source>
        <dbReference type="Pfam" id="PF03787"/>
    </source>
</evidence>
<dbReference type="PANTHER" id="PTHR35579:SF3">
    <property type="entry name" value="CRISPR SYSTEM CMS ENDORIBONUCLEASE CSM3"/>
    <property type="match status" value="1"/>
</dbReference>
<evidence type="ECO:0000256" key="1">
    <source>
        <dbReference type="ARBA" id="ARBA00023118"/>
    </source>
</evidence>
<feature type="domain" description="CRISPR type III-associated protein" evidence="2">
    <location>
        <begin position="23"/>
        <end position="221"/>
    </location>
</feature>
<proteinExistence type="predicted"/>
<reference evidence="3 4" key="1">
    <citation type="submission" date="2007-08" db="EMBL/GenBank/DDBJ databases">
        <title>Complete sequence of Roseiflexus castenholzii DSM 13941.</title>
        <authorList>
            <consortium name="US DOE Joint Genome Institute"/>
            <person name="Copeland A."/>
            <person name="Lucas S."/>
            <person name="Lapidus A."/>
            <person name="Barry K."/>
            <person name="Glavina del Rio T."/>
            <person name="Dalin E."/>
            <person name="Tice H."/>
            <person name="Pitluck S."/>
            <person name="Thompson L.S."/>
            <person name="Brettin T."/>
            <person name="Bruce D."/>
            <person name="Detter J.C."/>
            <person name="Han C."/>
            <person name="Tapia R."/>
            <person name="Schmutz J."/>
            <person name="Larimer F."/>
            <person name="Land M."/>
            <person name="Hauser L."/>
            <person name="Kyrpides N."/>
            <person name="Mikhailova N."/>
            <person name="Bryant D.A."/>
            <person name="Hanada S."/>
            <person name="Tsukatani Y."/>
            <person name="Richardson P."/>
        </authorList>
    </citation>
    <scope>NUCLEOTIDE SEQUENCE [LARGE SCALE GENOMIC DNA]</scope>
    <source>
        <strain evidence="4">DSM 13941 / HLO8</strain>
    </source>
</reference>
<dbReference type="InterPro" id="IPR005537">
    <property type="entry name" value="RAMP_III_fam"/>
</dbReference>
<dbReference type="AlphaFoldDB" id="A7NFU0"/>
<name>A7NFU0_ROSCS</name>
<organism evidence="3 4">
    <name type="scientific">Roseiflexus castenholzii (strain DSM 13941 / HLO8)</name>
    <dbReference type="NCBI Taxonomy" id="383372"/>
    <lineage>
        <taxon>Bacteria</taxon>
        <taxon>Bacillati</taxon>
        <taxon>Chloroflexota</taxon>
        <taxon>Chloroflexia</taxon>
        <taxon>Chloroflexales</taxon>
        <taxon>Roseiflexineae</taxon>
        <taxon>Roseiflexaceae</taxon>
        <taxon>Roseiflexus</taxon>
    </lineage>
</organism>
<dbReference type="HOGENOM" id="CLU_084207_0_0_0"/>
<dbReference type="RefSeq" id="WP_011997726.1">
    <property type="nucleotide sequence ID" value="NC_009767.1"/>
</dbReference>
<dbReference type="GO" id="GO:0051607">
    <property type="term" value="P:defense response to virus"/>
    <property type="evidence" value="ECO:0007669"/>
    <property type="project" value="UniProtKB-KW"/>
</dbReference>
<dbReference type="Pfam" id="PF03787">
    <property type="entry name" value="RAMPs"/>
    <property type="match status" value="1"/>
</dbReference>
<dbReference type="OrthoDB" id="1063910at2"/>
<gene>
    <name evidence="3" type="ordered locus">Rcas_0188</name>
</gene>
<dbReference type="Proteomes" id="UP000000263">
    <property type="component" value="Chromosome"/>
</dbReference>
<protein>
    <submittedName>
        <fullName evidence="3">CRISPR-associated RAMP protein, SSO1426 family</fullName>
    </submittedName>
</protein>
<dbReference type="KEGG" id="rca:Rcas_0188"/>
<dbReference type="NCBIfam" id="TIGR02581">
    <property type="entry name" value="cas_cyan_RAMP"/>
    <property type="match status" value="1"/>
</dbReference>
<sequence>MSREPIYSFAALHNRLTVRGDLLALTALRIGAGRATEIIANDLPVLRDAFDRPFIPGASLKGALRAQVESLVRAVQPDQAFDLEQIEAHMRREISRLKEQHDDDMELSKAIWRASTLIDLTFGAPWVAGRVFFKDAQVDPRLWFGQFETRNGVGINRDTETAEPGLLYDYEVVPAGARFHFDLVVENAAPWQLGMLLAALKPWQRGDVQIGGFRSRGLGYVQLVGREGREAPEIRYMAVREGVAGVDDVIAWLNGGGEAVGADQEREWVAAFRSALEQPEQAKEMINA</sequence>
<dbReference type="eggNOG" id="COG1337">
    <property type="taxonomic scope" value="Bacteria"/>
</dbReference>
<evidence type="ECO:0000313" key="3">
    <source>
        <dbReference type="EMBL" id="ABU56321.1"/>
    </source>
</evidence>
<keyword evidence="1" id="KW-0051">Antiviral defense</keyword>
<dbReference type="PANTHER" id="PTHR35579">
    <property type="entry name" value="CRISPR SYSTEM CMS ENDORIBONUCLEASE CSM3"/>
    <property type="match status" value="1"/>
</dbReference>
<accession>A7NFU0</accession>
<keyword evidence="4" id="KW-1185">Reference proteome</keyword>
<dbReference type="STRING" id="383372.Rcas_0188"/>
<dbReference type="EMBL" id="CP000804">
    <property type="protein sequence ID" value="ABU56321.1"/>
    <property type="molecule type" value="Genomic_DNA"/>
</dbReference>
<evidence type="ECO:0000313" key="4">
    <source>
        <dbReference type="Proteomes" id="UP000000263"/>
    </source>
</evidence>